<evidence type="ECO:0000313" key="2">
    <source>
        <dbReference type="EMBL" id="MCQ4041541.1"/>
    </source>
</evidence>
<sequence>MSATPPETAPPVPWRDTKRRLWPLGLLTTFLPFLGGLGAATGLGGYGWWAPQAGLLLVPVLDWRVGADRCVGPPRDRAAELQRDPYYRRCL</sequence>
<feature type="transmembrane region" description="Helical" evidence="1">
    <location>
        <begin position="21"/>
        <end position="49"/>
    </location>
</feature>
<keyword evidence="1" id="KW-0812">Transmembrane</keyword>
<proteinExistence type="predicted"/>
<name>A0ABT1P838_9ACTN</name>
<dbReference type="Proteomes" id="UP001206206">
    <property type="component" value="Unassembled WGS sequence"/>
</dbReference>
<keyword evidence="1" id="KW-0472">Membrane</keyword>
<dbReference type="RefSeq" id="WP_255925526.1">
    <property type="nucleotide sequence ID" value="NZ_JANFNH010000003.1"/>
</dbReference>
<organism evidence="2 3">
    <name type="scientific">Streptantibioticus rubrisoli</name>
    <dbReference type="NCBI Taxonomy" id="1387313"/>
    <lineage>
        <taxon>Bacteria</taxon>
        <taxon>Bacillati</taxon>
        <taxon>Actinomycetota</taxon>
        <taxon>Actinomycetes</taxon>
        <taxon>Kitasatosporales</taxon>
        <taxon>Streptomycetaceae</taxon>
        <taxon>Streptantibioticus</taxon>
    </lineage>
</organism>
<reference evidence="2 3" key="1">
    <citation type="submission" date="2022-06" db="EMBL/GenBank/DDBJ databases">
        <title>Draft genome sequence of type strain Streptomyces rubrisoli DSM 42083.</title>
        <authorList>
            <person name="Duangmal K."/>
            <person name="Klaysubun C."/>
        </authorList>
    </citation>
    <scope>NUCLEOTIDE SEQUENCE [LARGE SCALE GENOMIC DNA]</scope>
    <source>
        <strain evidence="2 3">DSM 42083</strain>
    </source>
</reference>
<evidence type="ECO:0000313" key="3">
    <source>
        <dbReference type="Proteomes" id="UP001206206"/>
    </source>
</evidence>
<gene>
    <name evidence="2" type="ORF">NON19_05730</name>
</gene>
<keyword evidence="3" id="KW-1185">Reference proteome</keyword>
<protein>
    <submittedName>
        <fullName evidence="2">Uncharacterized protein</fullName>
    </submittedName>
</protein>
<accession>A0ABT1P838</accession>
<dbReference type="EMBL" id="JANFNH010000003">
    <property type="protein sequence ID" value="MCQ4041541.1"/>
    <property type="molecule type" value="Genomic_DNA"/>
</dbReference>
<comment type="caution">
    <text evidence="2">The sequence shown here is derived from an EMBL/GenBank/DDBJ whole genome shotgun (WGS) entry which is preliminary data.</text>
</comment>
<evidence type="ECO:0000256" key="1">
    <source>
        <dbReference type="SAM" id="Phobius"/>
    </source>
</evidence>
<keyword evidence="1" id="KW-1133">Transmembrane helix</keyword>